<gene>
    <name evidence="2" type="ORF">ERS852572_01198</name>
</gene>
<keyword evidence="1" id="KW-0812">Transmembrane</keyword>
<dbReference type="AlphaFoldDB" id="A0A173SX81"/>
<dbReference type="EMBL" id="CYXZ01000008">
    <property type="protein sequence ID" value="CUM94586.1"/>
    <property type="molecule type" value="Genomic_DNA"/>
</dbReference>
<evidence type="ECO:0000313" key="2">
    <source>
        <dbReference type="EMBL" id="CUM94586.1"/>
    </source>
</evidence>
<feature type="transmembrane region" description="Helical" evidence="1">
    <location>
        <begin position="12"/>
        <end position="29"/>
    </location>
</feature>
<dbReference type="PaxDb" id="166486-ERS852572_01198"/>
<sequence>MEEFMKEYGGAVKRGAVIIAITVLILFICNPTEGGIALEQFKTAFTNFFTKMNALG</sequence>
<dbReference type="RefSeq" id="WP_015521865.1">
    <property type="nucleotide sequence ID" value="NZ_CABIYH010000008.1"/>
</dbReference>
<protein>
    <submittedName>
        <fullName evidence="2">Uncharacterized protein</fullName>
    </submittedName>
</protein>
<evidence type="ECO:0000256" key="1">
    <source>
        <dbReference type="SAM" id="Phobius"/>
    </source>
</evidence>
<accession>A0A173SX81</accession>
<evidence type="ECO:0000313" key="3">
    <source>
        <dbReference type="Proteomes" id="UP000095350"/>
    </source>
</evidence>
<name>A0A173SX81_9FIRM</name>
<reference evidence="2 3" key="1">
    <citation type="submission" date="2015-09" db="EMBL/GenBank/DDBJ databases">
        <authorList>
            <consortium name="Pathogen Informatics"/>
        </authorList>
    </citation>
    <scope>NUCLEOTIDE SEQUENCE [LARGE SCALE GENOMIC DNA]</scope>
    <source>
        <strain evidence="2 3">2789STDY5834960</strain>
    </source>
</reference>
<proteinExistence type="predicted"/>
<dbReference type="Proteomes" id="UP000095350">
    <property type="component" value="Unassembled WGS sequence"/>
</dbReference>
<keyword evidence="1" id="KW-0472">Membrane</keyword>
<organism evidence="2 3">
    <name type="scientific">Roseburia intestinalis</name>
    <dbReference type="NCBI Taxonomy" id="166486"/>
    <lineage>
        <taxon>Bacteria</taxon>
        <taxon>Bacillati</taxon>
        <taxon>Bacillota</taxon>
        <taxon>Clostridia</taxon>
        <taxon>Lachnospirales</taxon>
        <taxon>Lachnospiraceae</taxon>
        <taxon>Roseburia</taxon>
    </lineage>
</organism>
<keyword evidence="1" id="KW-1133">Transmembrane helix</keyword>
<dbReference type="STRING" id="166486.ERS852572_01198"/>